<evidence type="ECO:0008006" key="4">
    <source>
        <dbReference type="Google" id="ProtNLM"/>
    </source>
</evidence>
<feature type="chain" id="PRO_5046991884" description="Secreted protein" evidence="1">
    <location>
        <begin position="29"/>
        <end position="122"/>
    </location>
</feature>
<name>A0ABW6IHJ0_9CYAN</name>
<feature type="signal peptide" evidence="1">
    <location>
        <begin position="1"/>
        <end position="28"/>
    </location>
</feature>
<organism evidence="2 3">
    <name type="scientific">Almyronema epifaneia S1</name>
    <dbReference type="NCBI Taxonomy" id="2991925"/>
    <lineage>
        <taxon>Bacteria</taxon>
        <taxon>Bacillati</taxon>
        <taxon>Cyanobacteriota</taxon>
        <taxon>Cyanophyceae</taxon>
        <taxon>Nodosilineales</taxon>
        <taxon>Nodosilineaceae</taxon>
        <taxon>Almyronema</taxon>
        <taxon>Almyronema epifaneia</taxon>
    </lineage>
</organism>
<comment type="caution">
    <text evidence="2">The sequence shown here is derived from an EMBL/GenBank/DDBJ whole genome shotgun (WGS) entry which is preliminary data.</text>
</comment>
<evidence type="ECO:0000313" key="3">
    <source>
        <dbReference type="Proteomes" id="UP001600165"/>
    </source>
</evidence>
<accession>A0ABW6IHJ0</accession>
<keyword evidence="1" id="KW-0732">Signal</keyword>
<dbReference type="RefSeq" id="WP_377965919.1">
    <property type="nucleotide sequence ID" value="NZ_JBHZOL010000085.1"/>
</dbReference>
<evidence type="ECO:0000256" key="1">
    <source>
        <dbReference type="SAM" id="SignalP"/>
    </source>
</evidence>
<sequence length="122" mass="13503">MTFRSMLRFGLVASGVASVMVLSTVAAKAQSRDLWLYNGDSVTVEGYFLEEEGIYGWCDEDCYDLDLFLYDTAGNLVWQDTAADANPQVYAPYEGNFIVEVTMPNCDHPEGCAVWVDSDAGF</sequence>
<evidence type="ECO:0000313" key="2">
    <source>
        <dbReference type="EMBL" id="MFE4107322.1"/>
    </source>
</evidence>
<gene>
    <name evidence="2" type="ORF">ACFVKH_13595</name>
</gene>
<dbReference type="Proteomes" id="UP001600165">
    <property type="component" value="Unassembled WGS sequence"/>
</dbReference>
<proteinExistence type="predicted"/>
<reference evidence="2 3" key="1">
    <citation type="submission" date="2024-10" db="EMBL/GenBank/DDBJ databases">
        <authorList>
            <person name="Ratan Roy A."/>
            <person name="Morales Sandoval P.H."/>
            <person name="De Los Santos Villalobos S."/>
            <person name="Chakraborty S."/>
            <person name="Mukherjee J."/>
        </authorList>
    </citation>
    <scope>NUCLEOTIDE SEQUENCE [LARGE SCALE GENOMIC DNA]</scope>
    <source>
        <strain evidence="2 3">S1</strain>
    </source>
</reference>
<protein>
    <recommendedName>
        <fullName evidence="4">Secreted protein</fullName>
    </recommendedName>
</protein>
<keyword evidence="3" id="KW-1185">Reference proteome</keyword>
<dbReference type="EMBL" id="JBHZOL010000085">
    <property type="protein sequence ID" value="MFE4107322.1"/>
    <property type="molecule type" value="Genomic_DNA"/>
</dbReference>